<keyword evidence="2" id="KW-1133">Transmembrane helix</keyword>
<protein>
    <recommendedName>
        <fullName evidence="5">Superinfection immunity protein</fullName>
    </recommendedName>
</protein>
<feature type="transmembrane region" description="Helical" evidence="2">
    <location>
        <begin position="37"/>
        <end position="62"/>
    </location>
</feature>
<keyword evidence="2" id="KW-0812">Transmembrane</keyword>
<proteinExistence type="predicted"/>
<name>A0ABW3CU07_9ACTN</name>
<evidence type="ECO:0000256" key="2">
    <source>
        <dbReference type="SAM" id="Phobius"/>
    </source>
</evidence>
<evidence type="ECO:0000256" key="1">
    <source>
        <dbReference type="SAM" id="MobiDB-lite"/>
    </source>
</evidence>
<dbReference type="EMBL" id="JBHTIR010004393">
    <property type="protein sequence ID" value="MFD0857257.1"/>
    <property type="molecule type" value="Genomic_DNA"/>
</dbReference>
<dbReference type="Proteomes" id="UP001597083">
    <property type="component" value="Unassembled WGS sequence"/>
</dbReference>
<accession>A0ABW3CU07</accession>
<feature type="compositionally biased region" description="Basic residues" evidence="1">
    <location>
        <begin position="79"/>
        <end position="92"/>
    </location>
</feature>
<keyword evidence="2" id="KW-0472">Membrane</keyword>
<evidence type="ECO:0000313" key="4">
    <source>
        <dbReference type="Proteomes" id="UP001597083"/>
    </source>
</evidence>
<sequence length="92" mass="10255">METIMSHPLFWLLLIGGLAFLAVLPTLIALARGADEIALIMLFNALACATIFGWPLALWMAIRWPRRDEVKAGSSRASHGGRRQRPPLQRPH</sequence>
<feature type="region of interest" description="Disordered" evidence="1">
    <location>
        <begin position="71"/>
        <end position="92"/>
    </location>
</feature>
<comment type="caution">
    <text evidence="3">The sequence shown here is derived from an EMBL/GenBank/DDBJ whole genome shotgun (WGS) entry which is preliminary data.</text>
</comment>
<gene>
    <name evidence="3" type="ORF">ACFQ07_33950</name>
</gene>
<keyword evidence="4" id="KW-1185">Reference proteome</keyword>
<feature type="transmembrane region" description="Helical" evidence="2">
    <location>
        <begin position="9"/>
        <end position="31"/>
    </location>
</feature>
<evidence type="ECO:0000313" key="3">
    <source>
        <dbReference type="EMBL" id="MFD0857257.1"/>
    </source>
</evidence>
<evidence type="ECO:0008006" key="5">
    <source>
        <dbReference type="Google" id="ProtNLM"/>
    </source>
</evidence>
<reference evidence="4" key="1">
    <citation type="journal article" date="2019" name="Int. J. Syst. Evol. Microbiol.">
        <title>The Global Catalogue of Microorganisms (GCM) 10K type strain sequencing project: providing services to taxonomists for standard genome sequencing and annotation.</title>
        <authorList>
            <consortium name="The Broad Institute Genomics Platform"/>
            <consortium name="The Broad Institute Genome Sequencing Center for Infectious Disease"/>
            <person name="Wu L."/>
            <person name="Ma J."/>
        </authorList>
    </citation>
    <scope>NUCLEOTIDE SEQUENCE [LARGE SCALE GENOMIC DNA]</scope>
    <source>
        <strain evidence="4">JCM 31696</strain>
    </source>
</reference>
<organism evidence="3 4">
    <name type="scientific">Actinomadura adrarensis</name>
    <dbReference type="NCBI Taxonomy" id="1819600"/>
    <lineage>
        <taxon>Bacteria</taxon>
        <taxon>Bacillati</taxon>
        <taxon>Actinomycetota</taxon>
        <taxon>Actinomycetes</taxon>
        <taxon>Streptosporangiales</taxon>
        <taxon>Thermomonosporaceae</taxon>
        <taxon>Actinomadura</taxon>
    </lineage>
</organism>